<evidence type="ECO:0000313" key="3">
    <source>
        <dbReference type="Proteomes" id="UP001373714"/>
    </source>
</evidence>
<accession>A0AAV9U0X3</accession>
<comment type="caution">
    <text evidence="2">The sequence shown here is derived from an EMBL/GenBank/DDBJ whole genome shotgun (WGS) entry which is preliminary data.</text>
</comment>
<dbReference type="PANTHER" id="PTHR33594:SF1">
    <property type="entry name" value="HD_PDEASE DOMAIN-CONTAINING PROTEIN"/>
    <property type="match status" value="1"/>
</dbReference>
<sequence>MPTEDSATTAPARQLTKSDQALIPTLLSETHAFAKAYMARYDSSHDFSHVLRVLNLALHIAQAEQKRLQSVALVAPPATKVAPLYDTTIVTLAALLHDVGDKKYIKEGENNDEFPVKTFLVGCGASEALGERVQTIVDGVSYSKEIKDPQRVLDLINSYPELAVVQDADRLDAIGAVGIGRTFTFAGAKGSGGAGMENVLKHFEEKLLRLGSMMKTKTGSEMAEKRVQVLREFERCWLEEKSIAGGVEVSSE</sequence>
<dbReference type="InterPro" id="IPR006674">
    <property type="entry name" value="HD_domain"/>
</dbReference>
<dbReference type="SUPFAM" id="SSF109604">
    <property type="entry name" value="HD-domain/PDEase-like"/>
    <property type="match status" value="1"/>
</dbReference>
<reference evidence="2 3" key="1">
    <citation type="submission" date="2019-10" db="EMBL/GenBank/DDBJ databases">
        <authorList>
            <person name="Palmer J.M."/>
        </authorList>
    </citation>
    <scope>NUCLEOTIDE SEQUENCE [LARGE SCALE GENOMIC DNA]</scope>
    <source>
        <strain evidence="2 3">TWF730</strain>
    </source>
</reference>
<dbReference type="AlphaFoldDB" id="A0AAV9U0X3"/>
<evidence type="ECO:0000313" key="2">
    <source>
        <dbReference type="EMBL" id="KAK6333799.1"/>
    </source>
</evidence>
<dbReference type="CDD" id="cd00077">
    <property type="entry name" value="HDc"/>
    <property type="match status" value="1"/>
</dbReference>
<dbReference type="PANTHER" id="PTHR33594">
    <property type="entry name" value="SUPERFAMILY HYDROLASE, PUTATIVE (AFU_ORTHOLOGUE AFUA_1G03035)-RELATED"/>
    <property type="match status" value="1"/>
</dbReference>
<feature type="domain" description="HD/PDEase" evidence="1">
    <location>
        <begin position="42"/>
        <end position="183"/>
    </location>
</feature>
<dbReference type="Proteomes" id="UP001373714">
    <property type="component" value="Unassembled WGS sequence"/>
</dbReference>
<dbReference type="InterPro" id="IPR003607">
    <property type="entry name" value="HD/PDEase_dom"/>
</dbReference>
<dbReference type="EMBL" id="JAVHNS010000016">
    <property type="protein sequence ID" value="KAK6333799.1"/>
    <property type="molecule type" value="Genomic_DNA"/>
</dbReference>
<gene>
    <name evidence="2" type="ORF">TWF730_003982</name>
</gene>
<dbReference type="Pfam" id="PF01966">
    <property type="entry name" value="HD"/>
    <property type="match status" value="1"/>
</dbReference>
<dbReference type="Gene3D" id="1.20.58.1910">
    <property type="match status" value="1"/>
</dbReference>
<dbReference type="SMART" id="SM00471">
    <property type="entry name" value="HDc"/>
    <property type="match status" value="1"/>
</dbReference>
<organism evidence="2 3">
    <name type="scientific">Orbilia blumenaviensis</name>
    <dbReference type="NCBI Taxonomy" id="1796055"/>
    <lineage>
        <taxon>Eukaryota</taxon>
        <taxon>Fungi</taxon>
        <taxon>Dikarya</taxon>
        <taxon>Ascomycota</taxon>
        <taxon>Pezizomycotina</taxon>
        <taxon>Orbiliomycetes</taxon>
        <taxon>Orbiliales</taxon>
        <taxon>Orbiliaceae</taxon>
        <taxon>Orbilia</taxon>
    </lineage>
</organism>
<dbReference type="Gene3D" id="1.10.472.50">
    <property type="entry name" value="HD-domain/PDEase-like"/>
    <property type="match status" value="1"/>
</dbReference>
<keyword evidence="3" id="KW-1185">Reference proteome</keyword>
<name>A0AAV9U0X3_9PEZI</name>
<evidence type="ECO:0000259" key="1">
    <source>
        <dbReference type="SMART" id="SM00471"/>
    </source>
</evidence>
<proteinExistence type="predicted"/>
<protein>
    <recommendedName>
        <fullName evidence="1">HD/PDEase domain-containing protein</fullName>
    </recommendedName>
</protein>